<evidence type="ECO:0000313" key="2">
    <source>
        <dbReference type="Proteomes" id="UP000694423"/>
    </source>
</evidence>
<protein>
    <submittedName>
        <fullName evidence="1">Uncharacterized protein</fullName>
    </submittedName>
</protein>
<proteinExistence type="predicted"/>
<accession>A0A8C4KJD9</accession>
<name>A0A8C4KJD9_DRONO</name>
<dbReference type="Proteomes" id="UP000694423">
    <property type="component" value="Unplaced"/>
</dbReference>
<dbReference type="Ensembl" id="ENSDNVT00000030477.1">
    <property type="protein sequence ID" value="ENSDNVP00000025177.1"/>
    <property type="gene ID" value="ENSDNVG00000017516.1"/>
</dbReference>
<dbReference type="AlphaFoldDB" id="A0A8C4KJD9"/>
<reference evidence="1" key="2">
    <citation type="submission" date="2025-09" db="UniProtKB">
        <authorList>
            <consortium name="Ensembl"/>
        </authorList>
    </citation>
    <scope>IDENTIFICATION</scope>
</reference>
<evidence type="ECO:0000313" key="1">
    <source>
        <dbReference type="Ensembl" id="ENSDNVP00000025177.1"/>
    </source>
</evidence>
<organism evidence="1 2">
    <name type="scientific">Dromaius novaehollandiae</name>
    <name type="common">Emu</name>
    <dbReference type="NCBI Taxonomy" id="8790"/>
    <lineage>
        <taxon>Eukaryota</taxon>
        <taxon>Metazoa</taxon>
        <taxon>Chordata</taxon>
        <taxon>Craniata</taxon>
        <taxon>Vertebrata</taxon>
        <taxon>Euteleostomi</taxon>
        <taxon>Archelosauria</taxon>
        <taxon>Archosauria</taxon>
        <taxon>Dinosauria</taxon>
        <taxon>Saurischia</taxon>
        <taxon>Theropoda</taxon>
        <taxon>Coelurosauria</taxon>
        <taxon>Aves</taxon>
        <taxon>Palaeognathae</taxon>
        <taxon>Casuariiformes</taxon>
        <taxon>Dromaiidae</taxon>
        <taxon>Dromaius</taxon>
    </lineage>
</organism>
<reference evidence="1" key="1">
    <citation type="submission" date="2025-08" db="UniProtKB">
        <authorList>
            <consortium name="Ensembl"/>
        </authorList>
    </citation>
    <scope>IDENTIFICATION</scope>
</reference>
<keyword evidence="2" id="KW-1185">Reference proteome</keyword>
<sequence length="77" mass="8657">CSYYTHVFFFCLHSESVSSLSLTTLSNSNLLILIIHFQLIQLQVNVCLLILLHFISGITIVGETIAYTSDPKHQVAF</sequence>